<evidence type="ECO:0000256" key="5">
    <source>
        <dbReference type="ARBA" id="ARBA00022786"/>
    </source>
</evidence>
<name>A0ABD0YES3_9HEMI</name>
<protein>
    <recommendedName>
        <fullName evidence="8">HECT domain-containing protein</fullName>
    </recommendedName>
</protein>
<comment type="subcellular location">
    <subcellularLocation>
        <location evidence="1">Cytoplasm</location>
    </subcellularLocation>
</comment>
<dbReference type="InterPro" id="IPR035983">
    <property type="entry name" value="Hect_E3_ubiquitin_ligase"/>
</dbReference>
<dbReference type="Gene3D" id="3.90.1750.10">
    <property type="entry name" value="Hect, E3 ligase catalytic domains"/>
    <property type="match status" value="1"/>
</dbReference>
<evidence type="ECO:0000313" key="9">
    <source>
        <dbReference type="EMBL" id="KAL1117573.1"/>
    </source>
</evidence>
<evidence type="ECO:0000256" key="1">
    <source>
        <dbReference type="ARBA" id="ARBA00004496"/>
    </source>
</evidence>
<proteinExistence type="predicted"/>
<sequence>MFCWGNTSNGELGLGGIEEDHILTPRELIFTHANSIRAISCGKNHTLVVTLSGEVYSCGNNDHNQLGHNKPRTKLHPVEGLEAYRVKNVSCGENFSMALSEWGQVFTWGGNTLSQLGADTGEETLSKPKIVKKLATVIVVQVACGYNHCLALTNKGELYTWGSNENGQLGLGLKDKSVREPSLVSSLIGLPISLIACGASHSFAVSRSGAVYGWGRNRFGQLGLNSQTDHIYPCQLKTLRSIKVKYISCGEDFSVFLTQDGGVLTCGAGMYGQLGHGSTSNEVLPRKILELMGSTVTQICCGRRHTLAYLPSRDRVYAFGLGGAGQLGTKQVVNYSSPQVVLGPWLDMATSNTGVNINKLYAGGDHCFVTVTPKHRNIPSEDFRVLPQDSQVWVITLERMLECEAIPADSPVDQELMTYLETVLSSQCCINGSFLQKCEMHYCCTSRHHGLDMAVAENCFKVISRSQNESIKNLVYECITQIIQSLSPSPPDVETLRIYVTLPLYHEFDNIEHPEKLQGPFAAALLCLKKEAAKIVGNWYYSMSSEYFERLIRIYKGVVILLLKAMPVMGPNNQWDLTRSSATVITALELLSKLHTVNQLKTSELKVNYDSFYLPELQDTVDIRLDYLKWLSENKVGKSGKPYLCNYPFLFDAEAKTLLLQTDQSIQMHSAVNEATQRALAMMFLTASSGVVQPLMELSVSRENIVSDTIRELSSYSEKDFKKPLKAEDAGGVKKEFFLLLLREILDPKYGMFTSDPETNAIWFSEDSFEDEIMYYLVGLLCGLAIYNFIIINLPFPLALYKKLLGKPVGLDDLKDLTPSLAKGLNDLLEYDQPDVEDVFCLKFELSREVYGEVRTCPLKSNGSEIPVTRFYVTFFFRKEYVDLYVDYILNKGVERHFTAFRNAFLKVCGGRVLELFHPHELMAVVIGNENYDWDIFEKNTSYKGGYTESDPTVRMFWEVFHDMSLDDKKKFLVFLTGTDRIPLQGMKAVKIIIQPTLDDKFLPVAHTCFNLLDLPRYSTKERLRYKLYQSIQQTQGFNLV</sequence>
<evidence type="ECO:0000256" key="6">
    <source>
        <dbReference type="PROSITE-ProRule" id="PRU00104"/>
    </source>
</evidence>
<evidence type="ECO:0000256" key="7">
    <source>
        <dbReference type="PROSITE-ProRule" id="PRU00235"/>
    </source>
</evidence>
<dbReference type="AlphaFoldDB" id="A0ABD0YES3"/>
<dbReference type="GO" id="GO:0005737">
    <property type="term" value="C:cytoplasm"/>
    <property type="evidence" value="ECO:0007669"/>
    <property type="project" value="UniProtKB-SubCell"/>
</dbReference>
<feature type="repeat" description="RCC1" evidence="7">
    <location>
        <begin position="209"/>
        <end position="260"/>
    </location>
</feature>
<dbReference type="GO" id="GO:0016740">
    <property type="term" value="F:transferase activity"/>
    <property type="evidence" value="ECO:0007669"/>
    <property type="project" value="UniProtKB-KW"/>
</dbReference>
<dbReference type="Proteomes" id="UP001558652">
    <property type="component" value="Unassembled WGS sequence"/>
</dbReference>
<dbReference type="PROSITE" id="PS50012">
    <property type="entry name" value="RCC1_3"/>
    <property type="match status" value="7"/>
</dbReference>
<dbReference type="PANTHER" id="PTHR45622:SF76">
    <property type="entry name" value="HECT AND RLD DOMAIN CONTAINING E3 UBIQUITIN LIGASE 4, ISOFORM C"/>
    <property type="match status" value="1"/>
</dbReference>
<organism evidence="9 10">
    <name type="scientific">Ranatra chinensis</name>
    <dbReference type="NCBI Taxonomy" id="642074"/>
    <lineage>
        <taxon>Eukaryota</taxon>
        <taxon>Metazoa</taxon>
        <taxon>Ecdysozoa</taxon>
        <taxon>Arthropoda</taxon>
        <taxon>Hexapoda</taxon>
        <taxon>Insecta</taxon>
        <taxon>Pterygota</taxon>
        <taxon>Neoptera</taxon>
        <taxon>Paraneoptera</taxon>
        <taxon>Hemiptera</taxon>
        <taxon>Heteroptera</taxon>
        <taxon>Panheteroptera</taxon>
        <taxon>Nepomorpha</taxon>
        <taxon>Nepidae</taxon>
        <taxon>Ranatrinae</taxon>
        <taxon>Ranatra</taxon>
    </lineage>
</organism>
<comment type="caution">
    <text evidence="9">The sequence shown here is derived from an EMBL/GenBank/DDBJ whole genome shotgun (WGS) entry which is preliminary data.</text>
</comment>
<feature type="domain" description="HECT" evidence="8">
    <location>
        <begin position="721"/>
        <end position="1041"/>
    </location>
</feature>
<dbReference type="Gene3D" id="3.30.2160.10">
    <property type="entry name" value="Hect, E3 ligase catalytic domain"/>
    <property type="match status" value="1"/>
</dbReference>
<dbReference type="InterPro" id="IPR000408">
    <property type="entry name" value="Reg_chr_condens"/>
</dbReference>
<dbReference type="FunFam" id="3.30.2160.10:FF:000004">
    <property type="entry name" value="probable E3 ubiquitin-protein ligase HERC4 isoform X1"/>
    <property type="match status" value="1"/>
</dbReference>
<keyword evidence="5 6" id="KW-0833">Ubl conjugation pathway</keyword>
<gene>
    <name evidence="9" type="ORF">AAG570_003888</name>
</gene>
<dbReference type="FunFam" id="3.30.2410.10:FF:000003">
    <property type="entry name" value="probable E3 ubiquitin-protein ligase HERC4 isoform X1"/>
    <property type="match status" value="1"/>
</dbReference>
<keyword evidence="3" id="KW-0808">Transferase</keyword>
<dbReference type="SUPFAM" id="SSF50985">
    <property type="entry name" value="RCC1/BLIP-II"/>
    <property type="match status" value="1"/>
</dbReference>
<dbReference type="Gene3D" id="2.130.10.30">
    <property type="entry name" value="Regulator of chromosome condensation 1/beta-lactamase-inhibitor protein II"/>
    <property type="match status" value="2"/>
</dbReference>
<feature type="active site" description="Glycyl thioester intermediate" evidence="6">
    <location>
        <position position="1009"/>
    </location>
</feature>
<evidence type="ECO:0000259" key="8">
    <source>
        <dbReference type="PROSITE" id="PS50237"/>
    </source>
</evidence>
<keyword evidence="10" id="KW-1185">Reference proteome</keyword>
<feature type="repeat" description="RCC1" evidence="7">
    <location>
        <begin position="53"/>
        <end position="102"/>
    </location>
</feature>
<feature type="repeat" description="RCC1" evidence="7">
    <location>
        <begin position="103"/>
        <end position="155"/>
    </location>
</feature>
<dbReference type="InterPro" id="IPR009091">
    <property type="entry name" value="RCC1/BLIP-II"/>
</dbReference>
<dbReference type="SUPFAM" id="SSF56204">
    <property type="entry name" value="Hect, E3 ligase catalytic domain"/>
    <property type="match status" value="1"/>
</dbReference>
<feature type="repeat" description="RCC1" evidence="7">
    <location>
        <begin position="156"/>
        <end position="208"/>
    </location>
</feature>
<dbReference type="InterPro" id="IPR058923">
    <property type="entry name" value="RCC1-like_dom"/>
</dbReference>
<accession>A0ABD0YES3</accession>
<dbReference type="Pfam" id="PF25390">
    <property type="entry name" value="WD40_RLD"/>
    <property type="match status" value="1"/>
</dbReference>
<evidence type="ECO:0000256" key="4">
    <source>
        <dbReference type="ARBA" id="ARBA00022737"/>
    </source>
</evidence>
<dbReference type="PROSITE" id="PS00626">
    <property type="entry name" value="RCC1_2"/>
    <property type="match status" value="2"/>
</dbReference>
<feature type="repeat" description="RCC1" evidence="7">
    <location>
        <begin position="314"/>
        <end position="373"/>
    </location>
</feature>
<evidence type="ECO:0000313" key="10">
    <source>
        <dbReference type="Proteomes" id="UP001558652"/>
    </source>
</evidence>
<evidence type="ECO:0000256" key="2">
    <source>
        <dbReference type="ARBA" id="ARBA00022490"/>
    </source>
</evidence>
<dbReference type="CDD" id="cd00078">
    <property type="entry name" value="HECTc"/>
    <property type="match status" value="1"/>
</dbReference>
<dbReference type="InterPro" id="IPR000569">
    <property type="entry name" value="HECT_dom"/>
</dbReference>
<dbReference type="PRINTS" id="PR00633">
    <property type="entry name" value="RCCNDNSATION"/>
</dbReference>
<evidence type="ECO:0000256" key="3">
    <source>
        <dbReference type="ARBA" id="ARBA00022679"/>
    </source>
</evidence>
<dbReference type="InterPro" id="IPR051709">
    <property type="entry name" value="Ub-ligase/GTPase-reg"/>
</dbReference>
<dbReference type="GO" id="GO:0009966">
    <property type="term" value="P:regulation of signal transduction"/>
    <property type="evidence" value="ECO:0007669"/>
    <property type="project" value="UniProtKB-ARBA"/>
</dbReference>
<dbReference type="EMBL" id="JBFDAA010000015">
    <property type="protein sequence ID" value="KAL1117573.1"/>
    <property type="molecule type" value="Genomic_DNA"/>
</dbReference>
<keyword evidence="2" id="KW-0963">Cytoplasm</keyword>
<dbReference type="PROSITE" id="PS50237">
    <property type="entry name" value="HECT"/>
    <property type="match status" value="1"/>
</dbReference>
<dbReference type="Pfam" id="PF00632">
    <property type="entry name" value="HECT"/>
    <property type="match status" value="1"/>
</dbReference>
<dbReference type="SMART" id="SM00119">
    <property type="entry name" value="HECTc"/>
    <property type="match status" value="1"/>
</dbReference>
<reference evidence="9 10" key="1">
    <citation type="submission" date="2024-07" db="EMBL/GenBank/DDBJ databases">
        <title>Chromosome-level genome assembly of the water stick insect Ranatra chinensis (Heteroptera: Nepidae).</title>
        <authorList>
            <person name="Liu X."/>
        </authorList>
    </citation>
    <scope>NUCLEOTIDE SEQUENCE [LARGE SCALE GENOMIC DNA]</scope>
    <source>
        <strain evidence="9">Cailab_2021Rc</strain>
        <tissue evidence="9">Muscle</tissue>
    </source>
</reference>
<feature type="repeat" description="RCC1" evidence="7">
    <location>
        <begin position="1"/>
        <end position="52"/>
    </location>
</feature>
<feature type="repeat" description="RCC1" evidence="7">
    <location>
        <begin position="261"/>
        <end position="312"/>
    </location>
</feature>
<dbReference type="Gene3D" id="3.30.2410.10">
    <property type="entry name" value="Hect, E3 ligase catalytic domain"/>
    <property type="match status" value="1"/>
</dbReference>
<dbReference type="PANTHER" id="PTHR45622">
    <property type="entry name" value="UBIQUITIN-PROTEIN LIGASE E3A-RELATED"/>
    <property type="match status" value="1"/>
</dbReference>
<keyword evidence="4" id="KW-0677">Repeat</keyword>